<name>A0A7R9CQ04_TIMPO</name>
<organism evidence="2">
    <name type="scientific">Timema poppense</name>
    <name type="common">Walking stick</name>
    <dbReference type="NCBI Taxonomy" id="170557"/>
    <lineage>
        <taxon>Eukaryota</taxon>
        <taxon>Metazoa</taxon>
        <taxon>Ecdysozoa</taxon>
        <taxon>Arthropoda</taxon>
        <taxon>Hexapoda</taxon>
        <taxon>Insecta</taxon>
        <taxon>Pterygota</taxon>
        <taxon>Neoptera</taxon>
        <taxon>Polyneoptera</taxon>
        <taxon>Phasmatodea</taxon>
        <taxon>Timematodea</taxon>
        <taxon>Timematoidea</taxon>
        <taxon>Timematidae</taxon>
        <taxon>Timema</taxon>
    </lineage>
</organism>
<feature type="region of interest" description="Disordered" evidence="1">
    <location>
        <begin position="151"/>
        <end position="171"/>
    </location>
</feature>
<evidence type="ECO:0000313" key="2">
    <source>
        <dbReference type="EMBL" id="CAD7400520.1"/>
    </source>
</evidence>
<gene>
    <name evidence="2" type="ORF">TPSB3V08_LOCUS2648</name>
</gene>
<sequence>MCVMAIESCHHIHQGRVTCSHSAGSKAGKRGKGSALFPNTLTCTGRDFKSRATRPAVNFTAVSLARTVSRMSIVCYSLSGWGSLEANEADSSQLTSDCQKSTSNILEHVYRKLKKDEPTKLSISIPSFNDELGLKLKSEYLQSPKVYASQAGSASEMMNSTTGQRRKQLTHSDEIKLHDNAKEYQCIA</sequence>
<evidence type="ECO:0000256" key="1">
    <source>
        <dbReference type="SAM" id="MobiDB-lite"/>
    </source>
</evidence>
<feature type="compositionally biased region" description="Polar residues" evidence="1">
    <location>
        <begin position="151"/>
        <end position="163"/>
    </location>
</feature>
<proteinExistence type="predicted"/>
<dbReference type="AlphaFoldDB" id="A0A7R9CQ04"/>
<accession>A0A7R9CQ04</accession>
<dbReference type="EMBL" id="OD001075">
    <property type="protein sequence ID" value="CAD7400520.1"/>
    <property type="molecule type" value="Genomic_DNA"/>
</dbReference>
<protein>
    <submittedName>
        <fullName evidence="2">Uncharacterized protein</fullName>
    </submittedName>
</protein>
<reference evidence="2" key="1">
    <citation type="submission" date="2020-11" db="EMBL/GenBank/DDBJ databases">
        <authorList>
            <person name="Tran Van P."/>
        </authorList>
    </citation>
    <scope>NUCLEOTIDE SEQUENCE</scope>
</reference>